<dbReference type="InterPro" id="IPR006076">
    <property type="entry name" value="FAD-dep_OxRdtase"/>
</dbReference>
<sequence length="506" mass="56693">MREKVIVIGAGIGGLCTALMLAPSGREVIVLERDGPVETSDPDELFKTWKRVGVGHLRQSHAFLARLRTIMKAEHPALLDQLMAMGVRELPFENMLTEKQQARYQADPNDAELTIITSRRTTLEMAMRRYVETLPNVTLRSGFLVRKLTTRKGEDGVFDVTGIEGEENGVAVALTADVIVDAGGKGGFTIEQLMEEGAGIREESESAGILYFTRHYRFLPGKTEPDRKANPPPTGDLGFLKFGVFPGDNGNFSITVAIPEIEMEMRKSILDPEIFHQITLMLPGLRPWTNSQQSEPTSKVFGMGDLISRWRDMVVDGKPAARGYFALGDTLVRTNPLYGRGCSFAAVSAQALRQTLDATPDPMQRALKYHERVTEELHPFYIVQRRQDRSAMKRAQQTLTPGAKQSFRSRMMESFVEDGVKIALRSDTRLLREAMRGFHMLEHPEKWLGKPKNLAGVLYYWARGKRLNAAAYPPKPGPERIEMMQALKLDYRADMERAATEKPLAA</sequence>
<dbReference type="EMBL" id="ARYM01000003">
    <property type="protein sequence ID" value="KDA00045.1"/>
    <property type="molecule type" value="Genomic_DNA"/>
</dbReference>
<evidence type="ECO:0000313" key="4">
    <source>
        <dbReference type="Proteomes" id="UP000027100"/>
    </source>
</evidence>
<evidence type="ECO:0000259" key="2">
    <source>
        <dbReference type="Pfam" id="PF01266"/>
    </source>
</evidence>
<protein>
    <recommendedName>
        <fullName evidence="2">FAD dependent oxidoreductase domain-containing protein</fullName>
    </recommendedName>
</protein>
<evidence type="ECO:0000256" key="1">
    <source>
        <dbReference type="ARBA" id="ARBA00023002"/>
    </source>
</evidence>
<dbReference type="OrthoDB" id="9805337at2"/>
<dbReference type="AlphaFoldDB" id="A0A062VHY0"/>
<name>A0A062VHY0_9PROT</name>
<dbReference type="Proteomes" id="UP000027100">
    <property type="component" value="Unassembled WGS sequence"/>
</dbReference>
<dbReference type="SUPFAM" id="SSF51905">
    <property type="entry name" value="FAD/NAD(P)-binding domain"/>
    <property type="match status" value="1"/>
</dbReference>
<organism evidence="3 4">
    <name type="scientific">Hyphomonas polymorpha PS728</name>
    <dbReference type="NCBI Taxonomy" id="1280954"/>
    <lineage>
        <taxon>Bacteria</taxon>
        <taxon>Pseudomonadati</taxon>
        <taxon>Pseudomonadota</taxon>
        <taxon>Alphaproteobacteria</taxon>
        <taxon>Hyphomonadales</taxon>
        <taxon>Hyphomonadaceae</taxon>
        <taxon>Hyphomonas</taxon>
    </lineage>
</organism>
<dbReference type="Gene3D" id="3.50.50.60">
    <property type="entry name" value="FAD/NAD(P)-binding domain"/>
    <property type="match status" value="1"/>
</dbReference>
<dbReference type="eggNOG" id="COG0644">
    <property type="taxonomic scope" value="Bacteria"/>
</dbReference>
<dbReference type="PANTHER" id="PTHR43422:SF3">
    <property type="entry name" value="THIAMINE THIAZOLE SYNTHASE"/>
    <property type="match status" value="1"/>
</dbReference>
<dbReference type="InterPro" id="IPR036188">
    <property type="entry name" value="FAD/NAD-bd_sf"/>
</dbReference>
<dbReference type="STRING" id="1280954.HPO_04054"/>
<dbReference type="PATRIC" id="fig|1280954.3.peg.824"/>
<keyword evidence="1" id="KW-0560">Oxidoreductase</keyword>
<dbReference type="GO" id="GO:0016491">
    <property type="term" value="F:oxidoreductase activity"/>
    <property type="evidence" value="ECO:0007669"/>
    <property type="project" value="UniProtKB-KW"/>
</dbReference>
<gene>
    <name evidence="3" type="ORF">HPO_04054</name>
</gene>
<feature type="domain" description="FAD dependent oxidoreductase" evidence="2">
    <location>
        <begin position="4"/>
        <end position="40"/>
    </location>
</feature>
<dbReference type="PANTHER" id="PTHR43422">
    <property type="entry name" value="THIAMINE THIAZOLE SYNTHASE"/>
    <property type="match status" value="1"/>
</dbReference>
<dbReference type="RefSeq" id="WP_035594736.1">
    <property type="nucleotide sequence ID" value="NZ_ARYM01000003.1"/>
</dbReference>
<keyword evidence="4" id="KW-1185">Reference proteome</keyword>
<proteinExistence type="predicted"/>
<dbReference type="Pfam" id="PF01266">
    <property type="entry name" value="DAO"/>
    <property type="match status" value="1"/>
</dbReference>
<comment type="caution">
    <text evidence="3">The sequence shown here is derived from an EMBL/GenBank/DDBJ whole genome shotgun (WGS) entry which is preliminary data.</text>
</comment>
<reference evidence="3 4" key="1">
    <citation type="journal article" date="2014" name="Antonie Van Leeuwenhoek">
        <title>Hyphomonas beringensis sp. nov. and Hyphomonas chukchiensis sp. nov., isolated from surface seawater of the Bering Sea and Chukchi Sea.</title>
        <authorList>
            <person name="Li C."/>
            <person name="Lai Q."/>
            <person name="Li G."/>
            <person name="Dong C."/>
            <person name="Wang J."/>
            <person name="Liao Y."/>
            <person name="Shao Z."/>
        </authorList>
    </citation>
    <scope>NUCLEOTIDE SEQUENCE [LARGE SCALE GENOMIC DNA]</scope>
    <source>
        <strain evidence="3 4">PS728</strain>
    </source>
</reference>
<evidence type="ECO:0000313" key="3">
    <source>
        <dbReference type="EMBL" id="KDA00045.1"/>
    </source>
</evidence>
<accession>A0A062VHY0</accession>